<name>A0A9Q3GNA0_9BASI</name>
<reference evidence="2" key="1">
    <citation type="submission" date="2021-03" db="EMBL/GenBank/DDBJ databases">
        <title>Draft genome sequence of rust myrtle Austropuccinia psidii MF-1, a brazilian biotype.</title>
        <authorList>
            <person name="Quecine M.C."/>
            <person name="Pachon D.M.R."/>
            <person name="Bonatelli M.L."/>
            <person name="Correr F.H."/>
            <person name="Franceschini L.M."/>
            <person name="Leite T.F."/>
            <person name="Margarido G.R.A."/>
            <person name="Almeida C.A."/>
            <person name="Ferrarezi J.A."/>
            <person name="Labate C.A."/>
        </authorList>
    </citation>
    <scope>NUCLEOTIDE SEQUENCE</scope>
    <source>
        <strain evidence="2">MF-1</strain>
    </source>
</reference>
<keyword evidence="3" id="KW-1185">Reference proteome</keyword>
<feature type="region of interest" description="Disordered" evidence="1">
    <location>
        <begin position="7"/>
        <end position="90"/>
    </location>
</feature>
<evidence type="ECO:0000313" key="3">
    <source>
        <dbReference type="Proteomes" id="UP000765509"/>
    </source>
</evidence>
<dbReference type="Proteomes" id="UP000765509">
    <property type="component" value="Unassembled WGS sequence"/>
</dbReference>
<comment type="caution">
    <text evidence="2">The sequence shown here is derived from an EMBL/GenBank/DDBJ whole genome shotgun (WGS) entry which is preliminary data.</text>
</comment>
<evidence type="ECO:0000256" key="1">
    <source>
        <dbReference type="SAM" id="MobiDB-lite"/>
    </source>
</evidence>
<feature type="compositionally biased region" description="Low complexity" evidence="1">
    <location>
        <begin position="46"/>
        <end position="56"/>
    </location>
</feature>
<proteinExistence type="predicted"/>
<feature type="compositionally biased region" description="Pro residues" evidence="1">
    <location>
        <begin position="70"/>
        <end position="79"/>
    </location>
</feature>
<sequence length="90" mass="9679">MTVFSWILKPSGRKDSSESPVPLLSAPNEPNTENAHHFSYPDESLSSTTSPIIPSSGEQPCPVDDTCPPTQHPSPPPNVPKGWTFALVPD</sequence>
<dbReference type="EMBL" id="AVOT02003533">
    <property type="protein sequence ID" value="MBW0473786.1"/>
    <property type="molecule type" value="Genomic_DNA"/>
</dbReference>
<gene>
    <name evidence="2" type="ORF">O181_013501</name>
</gene>
<protein>
    <submittedName>
        <fullName evidence="2">Uncharacterized protein</fullName>
    </submittedName>
</protein>
<dbReference type="AlphaFoldDB" id="A0A9Q3GNA0"/>
<organism evidence="2 3">
    <name type="scientific">Austropuccinia psidii MF-1</name>
    <dbReference type="NCBI Taxonomy" id="1389203"/>
    <lineage>
        <taxon>Eukaryota</taxon>
        <taxon>Fungi</taxon>
        <taxon>Dikarya</taxon>
        <taxon>Basidiomycota</taxon>
        <taxon>Pucciniomycotina</taxon>
        <taxon>Pucciniomycetes</taxon>
        <taxon>Pucciniales</taxon>
        <taxon>Sphaerophragmiaceae</taxon>
        <taxon>Austropuccinia</taxon>
    </lineage>
</organism>
<evidence type="ECO:0000313" key="2">
    <source>
        <dbReference type="EMBL" id="MBW0473786.1"/>
    </source>
</evidence>
<accession>A0A9Q3GNA0</accession>